<keyword evidence="6" id="KW-0812">Transmembrane</keyword>
<keyword evidence="5 12" id="KW-0926">Vacuole</keyword>
<feature type="domain" description="Calcineurin-like phosphoesterase" evidence="15">
    <location>
        <begin position="41"/>
        <end position="305"/>
    </location>
</feature>
<keyword evidence="11" id="KW-0325">Glycoprotein</keyword>
<evidence type="ECO:0000256" key="8">
    <source>
        <dbReference type="ARBA" id="ARBA00022968"/>
    </source>
</evidence>
<feature type="compositionally biased region" description="Pro residues" evidence="13">
    <location>
        <begin position="456"/>
        <end position="467"/>
    </location>
</feature>
<evidence type="ECO:0000256" key="14">
    <source>
        <dbReference type="SAM" id="SignalP"/>
    </source>
</evidence>
<dbReference type="Proteomes" id="UP000053958">
    <property type="component" value="Unassembled WGS sequence"/>
</dbReference>
<name>A0A0F4YWP5_RASE3</name>
<evidence type="ECO:0000313" key="16">
    <source>
        <dbReference type="EMBL" id="KKA22712.1"/>
    </source>
</evidence>
<dbReference type="EC" id="3.6.1.10" evidence="3 12"/>
<dbReference type="GO" id="GO:0005829">
    <property type="term" value="C:cytosol"/>
    <property type="evidence" value="ECO:0007669"/>
    <property type="project" value="EnsemblFungi"/>
</dbReference>
<gene>
    <name evidence="16" type="ORF">T310_3255</name>
</gene>
<evidence type="ECO:0000256" key="6">
    <source>
        <dbReference type="ARBA" id="ARBA00022692"/>
    </source>
</evidence>
<keyword evidence="14" id="KW-0732">Signal</keyword>
<comment type="caution">
    <text evidence="16">The sequence shown here is derived from an EMBL/GenBank/DDBJ whole genome shotgun (WGS) entry which is preliminary data.</text>
</comment>
<reference evidence="16 17" key="1">
    <citation type="submission" date="2015-04" db="EMBL/GenBank/DDBJ databases">
        <authorList>
            <person name="Heijne W.H."/>
            <person name="Fedorova N.D."/>
            <person name="Nierman W.C."/>
            <person name="Vollebregt A.W."/>
            <person name="Zhao Z."/>
            <person name="Wu L."/>
            <person name="Kumar M."/>
            <person name="Stam H."/>
            <person name="van den Berg M.A."/>
            <person name="Pel H.J."/>
        </authorList>
    </citation>
    <scope>NUCLEOTIDE SEQUENCE [LARGE SCALE GENOMIC DNA]</scope>
    <source>
        <strain evidence="16 17">CBS 393.64</strain>
    </source>
</reference>
<comment type="catalytic activity">
    <reaction evidence="12">
        <text>[phosphate](n+1) + n H2O = (n+1) phosphate + n H(+)</text>
        <dbReference type="Rhea" id="RHEA:22452"/>
        <dbReference type="Rhea" id="RHEA-COMP:14280"/>
        <dbReference type="ChEBI" id="CHEBI:15377"/>
        <dbReference type="ChEBI" id="CHEBI:15378"/>
        <dbReference type="ChEBI" id="CHEBI:16838"/>
        <dbReference type="ChEBI" id="CHEBI:43474"/>
        <dbReference type="EC" id="3.6.1.10"/>
    </reaction>
</comment>
<dbReference type="GO" id="GO:0005634">
    <property type="term" value="C:nucleus"/>
    <property type="evidence" value="ECO:0007669"/>
    <property type="project" value="EnsemblFungi"/>
</dbReference>
<feature type="compositionally biased region" description="Basic residues" evidence="13">
    <location>
        <begin position="555"/>
        <end position="570"/>
    </location>
</feature>
<dbReference type="CDD" id="cd00842">
    <property type="entry name" value="MPP_ASMase"/>
    <property type="match status" value="1"/>
</dbReference>
<evidence type="ECO:0000256" key="13">
    <source>
        <dbReference type="SAM" id="MobiDB-lite"/>
    </source>
</evidence>
<dbReference type="FunFam" id="3.60.21.10:FF:000082">
    <property type="entry name" value="Endopolyphosphatase"/>
    <property type="match status" value="1"/>
</dbReference>
<dbReference type="InterPro" id="IPR004843">
    <property type="entry name" value="Calcineurin-like_PHP"/>
</dbReference>
<dbReference type="Gene3D" id="3.60.21.10">
    <property type="match status" value="1"/>
</dbReference>
<dbReference type="AlphaFoldDB" id="A0A0F4YWP5"/>
<dbReference type="InterPro" id="IPR041805">
    <property type="entry name" value="ASMase/PPN1_MPP"/>
</dbReference>
<evidence type="ECO:0000256" key="3">
    <source>
        <dbReference type="ARBA" id="ARBA00012459"/>
    </source>
</evidence>
<evidence type="ECO:0000256" key="5">
    <source>
        <dbReference type="ARBA" id="ARBA00022554"/>
    </source>
</evidence>
<sequence length="601" mass="68596">MRFLLCLLAAAVAASPVTVQQPFGEQVEKGDEAASRRLHGRFLHITDVHLDRFYQPGSSPSKACHRGKGKAGYLGAAGSDCDSPYALVNETFDWIEKNLKDQIDFVVWTGDSARHDNDERIPRTESQIEEFNQVLVDKFVEVFRARNDPTGNLLIPIVPTIGNNDVMPHNIFTKGPNVWTKKFAKMWKKFIPEEQRHTFVEGGWFWSEVIPDKLAVVSLNTMYFFDSNHAVDGCKAKSEPGYQHMEWLRVQLQLMRERGMKAILMGHVPPARSGDKRSWDESCWQKYALWLRQYRDVVVGSLYGHMNIDHFILQDMHDITIADVMDETSGLQDPSHDDDNDLTAQSRTSYLASLRDDWSRMPSPPPPILEDGWAENSPIDAQDKKKKFMKQIGGPWAERYAVSLVSPSVVPNYYPTLRVFEYNITGLEDSLTWALARNRSQPDAVVSKKKNKFKIPEPPSPAAPPGPAYSNQPLTLLGYTQYYANLTRLEADKSKPDNPRKPVPIEFEVEYHTRGDDIYRMKDLTVRSFFKLATRIAKKEPDKADRLDGSIDTTKKKKKKKKKKGKSGKTHYKNKVWHAFLNRAFVGFLDDDDLDEIASID</sequence>
<feature type="signal peptide" evidence="14">
    <location>
        <begin position="1"/>
        <end position="19"/>
    </location>
</feature>
<keyword evidence="9" id="KW-1133">Transmembrane helix</keyword>
<dbReference type="RefSeq" id="XP_013329324.1">
    <property type="nucleotide sequence ID" value="XM_013473870.1"/>
</dbReference>
<evidence type="ECO:0000256" key="7">
    <source>
        <dbReference type="ARBA" id="ARBA00022801"/>
    </source>
</evidence>
<feature type="region of interest" description="Disordered" evidence="13">
    <location>
        <begin position="446"/>
        <end position="468"/>
    </location>
</feature>
<dbReference type="PANTHER" id="PTHR10340">
    <property type="entry name" value="SPHINGOMYELIN PHOSPHODIESTERASE"/>
    <property type="match status" value="1"/>
</dbReference>
<keyword evidence="17" id="KW-1185">Reference proteome</keyword>
<dbReference type="GO" id="GO:0000329">
    <property type="term" value="C:fungal-type vacuole membrane"/>
    <property type="evidence" value="ECO:0007669"/>
    <property type="project" value="EnsemblFungi"/>
</dbReference>
<evidence type="ECO:0000256" key="12">
    <source>
        <dbReference type="PIRNR" id="PIRNR027093"/>
    </source>
</evidence>
<comment type="function">
    <text evidence="12">Catalyzes the hydrolysis of inorganic polyphosphate (polyP) chains of many hundreds of phosphate residues into shorter lengths.</text>
</comment>
<evidence type="ECO:0000256" key="1">
    <source>
        <dbReference type="ARBA" id="ARBA00004576"/>
    </source>
</evidence>
<evidence type="ECO:0000259" key="15">
    <source>
        <dbReference type="Pfam" id="PF00149"/>
    </source>
</evidence>
<evidence type="ECO:0000256" key="4">
    <source>
        <dbReference type="ARBA" id="ARBA00014458"/>
    </source>
</evidence>
<evidence type="ECO:0000256" key="9">
    <source>
        <dbReference type="ARBA" id="ARBA00022989"/>
    </source>
</evidence>
<organism evidence="16 17">
    <name type="scientific">Rasamsonia emersonii (strain ATCC 16479 / CBS 393.64 / IMI 116815)</name>
    <dbReference type="NCBI Taxonomy" id="1408163"/>
    <lineage>
        <taxon>Eukaryota</taxon>
        <taxon>Fungi</taxon>
        <taxon>Dikarya</taxon>
        <taxon>Ascomycota</taxon>
        <taxon>Pezizomycotina</taxon>
        <taxon>Eurotiomycetes</taxon>
        <taxon>Eurotiomycetidae</taxon>
        <taxon>Eurotiales</taxon>
        <taxon>Trichocomaceae</taxon>
        <taxon>Rasamsonia</taxon>
    </lineage>
</organism>
<dbReference type="GO" id="GO:0004309">
    <property type="term" value="F:exopolyphosphatase activity"/>
    <property type="evidence" value="ECO:0007669"/>
    <property type="project" value="EnsemblFungi"/>
</dbReference>
<dbReference type="GO" id="GO:0000298">
    <property type="term" value="F:endopolyphosphatase activity"/>
    <property type="evidence" value="ECO:0007669"/>
    <property type="project" value="UniProtKB-EC"/>
</dbReference>
<comment type="similarity">
    <text evidence="2">Belongs to the endopolyphosphatase PPN1 family.</text>
</comment>
<keyword evidence="10 12" id="KW-0472">Membrane</keyword>
<dbReference type="EMBL" id="LASV01000129">
    <property type="protein sequence ID" value="KKA22712.1"/>
    <property type="molecule type" value="Genomic_DNA"/>
</dbReference>
<comment type="subcellular location">
    <subcellularLocation>
        <location evidence="1">Vacuole membrane</location>
        <topology evidence="1">Single-pass type II membrane protein</topology>
    </subcellularLocation>
</comment>
<keyword evidence="7 12" id="KW-0378">Hydrolase</keyword>
<dbReference type="STRING" id="1408163.A0A0F4YWP5"/>
<dbReference type="SUPFAM" id="SSF56300">
    <property type="entry name" value="Metallo-dependent phosphatases"/>
    <property type="match status" value="1"/>
</dbReference>
<evidence type="ECO:0000256" key="10">
    <source>
        <dbReference type="ARBA" id="ARBA00023136"/>
    </source>
</evidence>
<evidence type="ECO:0000313" key="17">
    <source>
        <dbReference type="Proteomes" id="UP000053958"/>
    </source>
</evidence>
<dbReference type="PANTHER" id="PTHR10340:SF55">
    <property type="entry name" value="ENDOPOLYPHOSPHATASE"/>
    <property type="match status" value="1"/>
</dbReference>
<dbReference type="GO" id="GO:0006798">
    <property type="term" value="P:polyphosphate catabolic process"/>
    <property type="evidence" value="ECO:0007669"/>
    <property type="project" value="EnsemblFungi"/>
</dbReference>
<feature type="region of interest" description="Disordered" evidence="13">
    <location>
        <begin position="541"/>
        <end position="570"/>
    </location>
</feature>
<dbReference type="OrthoDB" id="348678at2759"/>
<dbReference type="Pfam" id="PF00149">
    <property type="entry name" value="Metallophos"/>
    <property type="match status" value="1"/>
</dbReference>
<evidence type="ECO:0000256" key="2">
    <source>
        <dbReference type="ARBA" id="ARBA00010399"/>
    </source>
</evidence>
<dbReference type="InterPro" id="IPR029052">
    <property type="entry name" value="Metallo-depent_PP-like"/>
</dbReference>
<feature type="chain" id="PRO_5002482124" description="Endopolyphosphatase" evidence="14">
    <location>
        <begin position="20"/>
        <end position="601"/>
    </location>
</feature>
<keyword evidence="8" id="KW-0735">Signal-anchor</keyword>
<dbReference type="GeneID" id="25315605"/>
<accession>A0A0F4YWP5</accession>
<evidence type="ECO:0000256" key="11">
    <source>
        <dbReference type="ARBA" id="ARBA00023180"/>
    </source>
</evidence>
<protein>
    <recommendedName>
        <fullName evidence="4 12">Endopolyphosphatase</fullName>
        <ecNumber evidence="3 12">3.6.1.10</ecNumber>
    </recommendedName>
</protein>
<dbReference type="InterPro" id="IPR012358">
    <property type="entry name" value="EndopolyPtase_N1"/>
</dbReference>
<dbReference type="GO" id="GO:0008081">
    <property type="term" value="F:phosphoric diester hydrolase activity"/>
    <property type="evidence" value="ECO:0007669"/>
    <property type="project" value="TreeGrafter"/>
</dbReference>
<dbReference type="PIRSF" id="PIRSF027093">
    <property type="entry name" value="EndopolyPtase_N1"/>
    <property type="match status" value="1"/>
</dbReference>
<proteinExistence type="inferred from homology"/>